<dbReference type="PROSITE" id="PS51257">
    <property type="entry name" value="PROKAR_LIPOPROTEIN"/>
    <property type="match status" value="1"/>
</dbReference>
<proteinExistence type="predicted"/>
<sequence>MNVEKFVVSFFLIILAGCFDIQNAPTKNSEVELIKCTNSDGIKKYSKGCIPPGKNHFCSMVSESIKKGKLFELMAKFGKWKATYDAAGDYYFLFLKNGQIIQYESLAGDRRNDKRVKRNGSIILTDEEINIKGLLIYKEGKGMVQSNEKTKRIGCYVGAPDQLNIKFVQELAFEPIEEGSLYYEPANIEIDYPSGEMREVK</sequence>
<keyword evidence="2" id="KW-1185">Reference proteome</keyword>
<organism evidence="1 2">
    <name type="scientific">Leptospira inadai serovar Lyme</name>
    <dbReference type="NCBI Taxonomy" id="293084"/>
    <lineage>
        <taxon>Bacteria</taxon>
        <taxon>Pseudomonadati</taxon>
        <taxon>Spirochaetota</taxon>
        <taxon>Spirochaetia</taxon>
        <taxon>Leptospirales</taxon>
        <taxon>Leptospiraceae</taxon>
        <taxon>Leptospira</taxon>
    </lineage>
</organism>
<dbReference type="EMBL" id="MCRM02000033">
    <property type="protein sequence ID" value="PNV72267.1"/>
    <property type="molecule type" value="Genomic_DNA"/>
</dbReference>
<accession>A0ABX4YDF8</accession>
<gene>
    <name evidence="1" type="ORF">BES34_019620</name>
</gene>
<evidence type="ECO:0008006" key="3">
    <source>
        <dbReference type="Google" id="ProtNLM"/>
    </source>
</evidence>
<comment type="caution">
    <text evidence="1">The sequence shown here is derived from an EMBL/GenBank/DDBJ whole genome shotgun (WGS) entry which is preliminary data.</text>
</comment>
<protein>
    <recommendedName>
        <fullName evidence="3">Lipoprotein</fullName>
    </recommendedName>
</protein>
<name>A0ABX4YDF8_9LEPT</name>
<dbReference type="RefSeq" id="WP_020989229.1">
    <property type="nucleotide sequence ID" value="NZ_MCRM02000033.1"/>
</dbReference>
<evidence type="ECO:0000313" key="1">
    <source>
        <dbReference type="EMBL" id="PNV72267.1"/>
    </source>
</evidence>
<dbReference type="Proteomes" id="UP000094669">
    <property type="component" value="Unassembled WGS sequence"/>
</dbReference>
<evidence type="ECO:0000313" key="2">
    <source>
        <dbReference type="Proteomes" id="UP000094669"/>
    </source>
</evidence>
<reference evidence="1" key="1">
    <citation type="submission" date="2018-01" db="EMBL/GenBank/DDBJ databases">
        <title>Genomic characterization of Leptospira inadai serogroup Lyme isolated from captured rat in Brazil and comparative analysis with human reference strain.</title>
        <authorList>
            <person name="Moreno L.Z."/>
            <person name="Loureiro A.P."/>
            <person name="Miraglia F."/>
            <person name="Kremer F.S."/>
            <person name="Eslabao M.R."/>
            <person name="Dellagostin O.A."/>
            <person name="Lilenbaum W."/>
            <person name="Moreno A.M."/>
        </authorList>
    </citation>
    <scope>NUCLEOTIDE SEQUENCE [LARGE SCALE GENOMIC DNA]</scope>
    <source>
        <strain evidence="1">M34/99</strain>
    </source>
</reference>